<evidence type="ECO:0000313" key="2">
    <source>
        <dbReference type="Proteomes" id="UP000252107"/>
    </source>
</evidence>
<proteinExistence type="predicted"/>
<accession>A0A367Q271</accession>
<dbReference type="Proteomes" id="UP000252107">
    <property type="component" value="Unassembled WGS sequence"/>
</dbReference>
<keyword evidence="2" id="KW-1185">Reference proteome</keyword>
<reference evidence="1" key="1">
    <citation type="submission" date="2016-04" db="EMBL/GenBank/DDBJ databases">
        <authorList>
            <person name="Tabuchi Yagui T.R."/>
        </authorList>
    </citation>
    <scope>NUCLEOTIDE SEQUENCE [LARGE SCALE GENOMIC DNA]</scope>
    <source>
        <strain evidence="1">NIES-26</strain>
    </source>
</reference>
<organism evidence="1 2">
    <name type="scientific">Nostoc minutum NIES-26</name>
    <dbReference type="NCBI Taxonomy" id="1844469"/>
    <lineage>
        <taxon>Bacteria</taxon>
        <taxon>Bacillati</taxon>
        <taxon>Cyanobacteriota</taxon>
        <taxon>Cyanophyceae</taxon>
        <taxon>Nostocales</taxon>
        <taxon>Nostocaceae</taxon>
        <taxon>Nostoc</taxon>
    </lineage>
</organism>
<gene>
    <name evidence="1" type="ORF">A6770_06810</name>
</gene>
<name>A0A367Q271_9NOSO</name>
<protein>
    <submittedName>
        <fullName evidence="1">Uncharacterized protein</fullName>
    </submittedName>
</protein>
<dbReference type="AlphaFoldDB" id="A0A367Q271"/>
<comment type="caution">
    <text evidence="1">The sequence shown here is derived from an EMBL/GenBank/DDBJ whole genome shotgun (WGS) entry which is preliminary data.</text>
</comment>
<sequence>MLRVYHLLFGAILLVLMPLGVKFVLPYFSTTRVEKPNPVTTATPSISPQTTPSITPDQVEENIWKKILGEIATPNGWQVAPCPGNAPLLCVSSKGEILGTVEIGVYPVKNNPDFQKNLMVAGIPLSSKVDYQSPKYQTQVSQALRDWVADLYATLAKDRQTSYGNKIVFSAYPPQQSSVGKLQGISYGFIGLKQEGGVQEQHIGHVAFDGTRLYVINTAFDPGSVTGKFEKLENLAIFQPYLSAIAANLKLPI</sequence>
<dbReference type="EMBL" id="LXQD01000350">
    <property type="protein sequence ID" value="RCJ18279.1"/>
    <property type="molecule type" value="Genomic_DNA"/>
</dbReference>
<evidence type="ECO:0000313" key="1">
    <source>
        <dbReference type="EMBL" id="RCJ18279.1"/>
    </source>
</evidence>